<keyword evidence="10" id="KW-0472">Membrane</keyword>
<dbReference type="FunFam" id="2.120.10.30:FF:000241">
    <property type="entry name" value="Low-density lipoprotein receptor-related protein 6"/>
    <property type="match status" value="2"/>
</dbReference>
<keyword evidence="9" id="KW-1133">Transmembrane helix</keyword>
<dbReference type="SMART" id="SM00179">
    <property type="entry name" value="EGF_CA"/>
    <property type="match status" value="3"/>
</dbReference>
<proteinExistence type="inferred from homology"/>
<feature type="disulfide bond" evidence="16">
    <location>
        <begin position="1566"/>
        <end position="1578"/>
    </location>
</feature>
<evidence type="ECO:0000256" key="15">
    <source>
        <dbReference type="ARBA" id="ARBA00037878"/>
    </source>
</evidence>
<feature type="repeat" description="LDL-receptor class B" evidence="17">
    <location>
        <begin position="1778"/>
        <end position="1821"/>
    </location>
</feature>
<dbReference type="Pfam" id="PF24468">
    <property type="entry name" value="EGF_LRP2"/>
    <property type="match status" value="1"/>
</dbReference>
<feature type="disulfide bond" evidence="16">
    <location>
        <begin position="1253"/>
        <end position="1265"/>
    </location>
</feature>
<organism evidence="19 20">
    <name type="scientific">Plectus sambesii</name>
    <dbReference type="NCBI Taxonomy" id="2011161"/>
    <lineage>
        <taxon>Eukaryota</taxon>
        <taxon>Metazoa</taxon>
        <taxon>Ecdysozoa</taxon>
        <taxon>Nematoda</taxon>
        <taxon>Chromadorea</taxon>
        <taxon>Plectida</taxon>
        <taxon>Plectina</taxon>
        <taxon>Plectoidea</taxon>
        <taxon>Plectidae</taxon>
        <taxon>Plectus</taxon>
    </lineage>
</organism>
<protein>
    <submittedName>
        <fullName evidence="20">EGF-like domain-containing protein</fullName>
    </submittedName>
</protein>
<dbReference type="Gene3D" id="2.10.25.10">
    <property type="entry name" value="Laminin"/>
    <property type="match status" value="1"/>
</dbReference>
<dbReference type="SUPFAM" id="SSF57196">
    <property type="entry name" value="EGF/Laminin"/>
    <property type="match status" value="4"/>
</dbReference>
<feature type="disulfide bond" evidence="16">
    <location>
        <begin position="1531"/>
        <end position="1549"/>
    </location>
</feature>
<dbReference type="SMART" id="SM00192">
    <property type="entry name" value="LDLa"/>
    <property type="match status" value="10"/>
</dbReference>
<feature type="disulfide bond" evidence="16">
    <location>
        <begin position="1371"/>
        <end position="1386"/>
    </location>
</feature>
<feature type="disulfide bond" evidence="16">
    <location>
        <begin position="1320"/>
        <end position="1335"/>
    </location>
</feature>
<comment type="similarity">
    <text evidence="2">Belongs to the LDLR family.</text>
</comment>
<keyword evidence="11 16" id="KW-1015">Disulfide bond</keyword>
<feature type="disulfide bond" evidence="16">
    <location>
        <begin position="1573"/>
        <end position="1591"/>
    </location>
</feature>
<keyword evidence="19" id="KW-1185">Reference proteome</keyword>
<evidence type="ECO:0000313" key="20">
    <source>
        <dbReference type="WBParaSite" id="PSAMB.scaffold4322size15006.g24006.t1"/>
    </source>
</evidence>
<evidence type="ECO:0000313" key="19">
    <source>
        <dbReference type="Proteomes" id="UP000887566"/>
    </source>
</evidence>
<dbReference type="WBParaSite" id="PSAMB.scaffold4322size15006.g24006.t1">
    <property type="protein sequence ID" value="PSAMB.scaffold4322size15006.g24006.t1"/>
    <property type="gene ID" value="PSAMB.scaffold4322size15006.g24006"/>
</dbReference>
<dbReference type="InterPro" id="IPR023415">
    <property type="entry name" value="LDLR_class-A_CS"/>
</dbReference>
<dbReference type="InterPro" id="IPR051221">
    <property type="entry name" value="LDLR-related"/>
</dbReference>
<accession>A0A914WJQ4</accession>
<evidence type="ECO:0000256" key="8">
    <source>
        <dbReference type="ARBA" id="ARBA00022837"/>
    </source>
</evidence>
<feature type="repeat" description="LDL-receptor class B" evidence="17">
    <location>
        <begin position="251"/>
        <end position="294"/>
    </location>
</feature>
<reference evidence="20" key="1">
    <citation type="submission" date="2022-11" db="UniProtKB">
        <authorList>
            <consortium name="WormBaseParasite"/>
        </authorList>
    </citation>
    <scope>IDENTIFICATION</scope>
</reference>
<dbReference type="InterPro" id="IPR056588">
    <property type="entry name" value="EGF_LRP2"/>
</dbReference>
<evidence type="ECO:0000256" key="1">
    <source>
        <dbReference type="ARBA" id="ARBA00004479"/>
    </source>
</evidence>
<dbReference type="PROSITE" id="PS01209">
    <property type="entry name" value="LDLRA_1"/>
    <property type="match status" value="3"/>
</dbReference>
<feature type="disulfide bond" evidence="16">
    <location>
        <begin position="1585"/>
        <end position="1600"/>
    </location>
</feature>
<evidence type="ECO:0000256" key="4">
    <source>
        <dbReference type="ARBA" id="ARBA00022583"/>
    </source>
</evidence>
<dbReference type="GO" id="GO:0043235">
    <property type="term" value="C:receptor complex"/>
    <property type="evidence" value="ECO:0007669"/>
    <property type="project" value="TreeGrafter"/>
</dbReference>
<evidence type="ECO:0000256" key="2">
    <source>
        <dbReference type="ARBA" id="ARBA00009939"/>
    </source>
</evidence>
<evidence type="ECO:0000256" key="9">
    <source>
        <dbReference type="ARBA" id="ARBA00022989"/>
    </source>
</evidence>
<dbReference type="GO" id="GO:0005905">
    <property type="term" value="C:clathrin-coated pit"/>
    <property type="evidence" value="ECO:0007669"/>
    <property type="project" value="UniProtKB-KW"/>
</dbReference>
<feature type="repeat" description="LDL-receptor class B" evidence="17">
    <location>
        <begin position="1033"/>
        <end position="1081"/>
    </location>
</feature>
<comment type="caution">
    <text evidence="16">Lacks conserved residue(s) required for the propagation of feature annotation.</text>
</comment>
<evidence type="ECO:0000256" key="12">
    <source>
        <dbReference type="ARBA" id="ARBA00023170"/>
    </source>
</evidence>
<comment type="subcellular location">
    <subcellularLocation>
        <location evidence="15">Membrane</location>
        <location evidence="15">Coated pit</location>
    </subcellularLocation>
    <subcellularLocation>
        <location evidence="1">Membrane</location>
        <topology evidence="1">Single-pass type I membrane protein</topology>
    </subcellularLocation>
</comment>
<dbReference type="PRINTS" id="PR00261">
    <property type="entry name" value="LDLRECEPTOR"/>
</dbReference>
<evidence type="ECO:0000256" key="14">
    <source>
        <dbReference type="ARBA" id="ARBA00023180"/>
    </source>
</evidence>
<dbReference type="SUPFAM" id="SSF57424">
    <property type="entry name" value="LDL receptor-like module"/>
    <property type="match status" value="10"/>
</dbReference>
<dbReference type="SUPFAM" id="SSF63825">
    <property type="entry name" value="YWTD domain"/>
    <property type="match status" value="5"/>
</dbReference>
<dbReference type="PROSITE" id="PS51120">
    <property type="entry name" value="LDLRB"/>
    <property type="match status" value="6"/>
</dbReference>
<evidence type="ECO:0000256" key="17">
    <source>
        <dbReference type="PROSITE-ProRule" id="PRU00461"/>
    </source>
</evidence>
<feature type="domain" description="EGF-like" evidence="18">
    <location>
        <begin position="512"/>
        <end position="525"/>
    </location>
</feature>
<evidence type="ECO:0000256" key="10">
    <source>
        <dbReference type="ARBA" id="ARBA00023136"/>
    </source>
</evidence>
<dbReference type="InterPro" id="IPR036055">
    <property type="entry name" value="LDL_receptor-like_sf"/>
</dbReference>
<feature type="repeat" description="LDL-receptor class B" evidence="17">
    <location>
        <begin position="23"/>
        <end position="71"/>
    </location>
</feature>
<evidence type="ECO:0000256" key="13">
    <source>
        <dbReference type="ARBA" id="ARBA00023176"/>
    </source>
</evidence>
<dbReference type="SMART" id="SM00135">
    <property type="entry name" value="LY"/>
    <property type="match status" value="18"/>
</dbReference>
<dbReference type="InterPro" id="IPR000742">
    <property type="entry name" value="EGF"/>
</dbReference>
<keyword evidence="13" id="KW-0168">Coated pit</keyword>
<keyword evidence="12" id="KW-0675">Receptor</keyword>
<dbReference type="GO" id="GO:0005886">
    <property type="term" value="C:plasma membrane"/>
    <property type="evidence" value="ECO:0007669"/>
    <property type="project" value="TreeGrafter"/>
</dbReference>
<dbReference type="PROSITE" id="PS50068">
    <property type="entry name" value="LDLRA_2"/>
    <property type="match status" value="10"/>
</dbReference>
<dbReference type="Pfam" id="PF00008">
    <property type="entry name" value="EGF"/>
    <property type="match status" value="1"/>
</dbReference>
<evidence type="ECO:0000256" key="16">
    <source>
        <dbReference type="PROSITE-ProRule" id="PRU00124"/>
    </source>
</evidence>
<keyword evidence="7" id="KW-0677">Repeat</keyword>
<feature type="repeat" description="LDL-receptor class B" evidence="17">
    <location>
        <begin position="988"/>
        <end position="1032"/>
    </location>
</feature>
<keyword evidence="4" id="KW-0254">Endocytosis</keyword>
<feature type="disulfide bond" evidence="16">
    <location>
        <begin position="1224"/>
        <end position="1242"/>
    </location>
</feature>
<dbReference type="Gene3D" id="4.10.400.10">
    <property type="entry name" value="Low-density Lipoprotein Receptor"/>
    <property type="match status" value="10"/>
</dbReference>
<evidence type="ECO:0000256" key="3">
    <source>
        <dbReference type="ARBA" id="ARBA00022536"/>
    </source>
</evidence>
<feature type="repeat" description="LDL-receptor class B" evidence="17">
    <location>
        <begin position="72"/>
        <end position="116"/>
    </location>
</feature>
<dbReference type="PANTHER" id="PTHR22722">
    <property type="entry name" value="LOW-DENSITY LIPOPROTEIN RECEPTOR-RELATED PROTEIN 2-RELATED"/>
    <property type="match status" value="1"/>
</dbReference>
<dbReference type="GO" id="GO:0006897">
    <property type="term" value="P:endocytosis"/>
    <property type="evidence" value="ECO:0007669"/>
    <property type="project" value="UniProtKB-KW"/>
</dbReference>
<evidence type="ECO:0000256" key="7">
    <source>
        <dbReference type="ARBA" id="ARBA00022737"/>
    </source>
</evidence>
<evidence type="ECO:0000259" key="18">
    <source>
        <dbReference type="PROSITE" id="PS01186"/>
    </source>
</evidence>
<keyword evidence="3" id="KW-0245">EGF-like domain</keyword>
<dbReference type="InterPro" id="IPR001881">
    <property type="entry name" value="EGF-like_Ca-bd_dom"/>
</dbReference>
<keyword evidence="5" id="KW-0812">Transmembrane</keyword>
<dbReference type="InterPro" id="IPR000033">
    <property type="entry name" value="LDLR_classB_rpt"/>
</dbReference>
<dbReference type="Pfam" id="PF00057">
    <property type="entry name" value="Ldl_recept_a"/>
    <property type="match status" value="10"/>
</dbReference>
<dbReference type="InterPro" id="IPR002172">
    <property type="entry name" value="LDrepeatLR_classA_rpt"/>
</dbReference>
<feature type="disulfide bond" evidence="16">
    <location>
        <begin position="1236"/>
        <end position="1251"/>
    </location>
</feature>
<dbReference type="InterPro" id="IPR011042">
    <property type="entry name" value="6-blade_b-propeller_TolB-like"/>
</dbReference>
<evidence type="ECO:0000256" key="11">
    <source>
        <dbReference type="ARBA" id="ARBA00023157"/>
    </source>
</evidence>
<dbReference type="SMART" id="SM00181">
    <property type="entry name" value="EGF"/>
    <property type="match status" value="8"/>
</dbReference>
<feature type="disulfide bond" evidence="16">
    <location>
        <begin position="1410"/>
        <end position="1425"/>
    </location>
</feature>
<name>A0A914WJQ4_9BILA</name>
<dbReference type="Proteomes" id="UP000887566">
    <property type="component" value="Unplaced"/>
</dbReference>
<feature type="disulfide bond" evidence="16">
    <location>
        <begin position="1260"/>
        <end position="1278"/>
    </location>
</feature>
<keyword evidence="8" id="KW-0106">Calcium</keyword>
<feature type="domain" description="EGF-like" evidence="18">
    <location>
        <begin position="1668"/>
        <end position="1683"/>
    </location>
</feature>
<dbReference type="PROSITE" id="PS01186">
    <property type="entry name" value="EGF_2"/>
    <property type="match status" value="2"/>
</dbReference>
<feature type="disulfide bond" evidence="16">
    <location>
        <begin position="1217"/>
        <end position="1229"/>
    </location>
</feature>
<dbReference type="PANTHER" id="PTHR22722:SF14">
    <property type="entry name" value="MEGALIN, ISOFORM A"/>
    <property type="match status" value="1"/>
</dbReference>
<dbReference type="GO" id="GO:0005509">
    <property type="term" value="F:calcium ion binding"/>
    <property type="evidence" value="ECO:0007669"/>
    <property type="project" value="InterPro"/>
</dbReference>
<dbReference type="Gene3D" id="2.120.10.30">
    <property type="entry name" value="TolB, C-terminal domain"/>
    <property type="match status" value="5"/>
</dbReference>
<evidence type="ECO:0000256" key="6">
    <source>
        <dbReference type="ARBA" id="ARBA00022729"/>
    </source>
</evidence>
<dbReference type="CDD" id="cd00112">
    <property type="entry name" value="LDLa"/>
    <property type="match status" value="10"/>
</dbReference>
<sequence length="1821" mass="202863">MRATVVSGNMQNLRALTLDPRMGLMFWTDWEESNPRIERATLAGQDRRVIFRVLDIDNGGWPNGLTIDFISERLYWIDAKSDSVHTILYDGGDHREVLRDSALLTHPFAVSLFDSYVYWTDWRVNAIIRANKWNGTDVQIIEGTSAQPFDLKIIHPSRQPFSSKNPCRKNGRCSHICLINSTTTRLCACPHMMRLSPDNQTCLVVNQTLVYATPTNIVAMDILPPHTRLFPVLAGKSVEKVQALDFDAEEKIVYWADANSATIARVYLNGSGNVEVIVKSDLQNPNGIAVDWLSDNVYFTSWSEGDGMASISIASENGHYRRVLLNEKNGLQKPRDIVVDPQSGMMYWFDTINGSASLYQSFMDGTVMKKMSPSSESMADPRGLLLDVIHKRLLWIEQKSKTIFAFDIVSKNTRKITFVDKTAKPSLMTLDMANSQIIIYDDSEAGNSKISSSPLSDAFVADAQLQLIKNVSGVVLLKALDHELQGGDNACRIRPSPCSHHCVPLPDQGHRCLCAEGFDFVSGLCQPINSFLLYADDDSLEAISILATHDLDQLSSIPRVNRPIAVAVDARREWIYWIDGESNELWKVKRDSTQSQLVLSGQNSKLAHIAVDWATGNVYLSSRVPGKTAIGVIEVVLSDNRKYTVVEEKRDVPRHLQVDSHNGYLFWLTSVGLHRSNLDGSNMKTLITSANLTDLALNLPDERLCFIEGNKTTLECTNYDGLNQRQAMDFSAIINAVTAIAVHGMQIFWYDRAMQGGSLLAGNLTSDGSLPNYLRMRRHRMNANVFDMTIYDKDSHITTNLCSNDNGGCQDICFFYPDNRMKCACVFGQLAADGKTCEAYKAFLAYSRGRMIEFAPMTASSGGTGSANPAYPPIDSTEVIRSAVGVSFDYAQSLIFYSDIQLKRIVAVKFDGSDNFAVAENVGSVEGLAFDYLHKELYFTSYSNHSIMRVSVADPYTVAGNYPKATTRLLMLNDQDKPRGIAVDPCEMRIYWTNWREGLPSIERAYFSGFQREKLITTDIRTPNAITIDFLARKLYWSDARLDKIERCEMDGSNRQVLVSGDTIVGHYPAHPFGLVVYGNYLFYTDWITRGVVKMNKLTGGEAEFLRGNFTEQPMGVAAIAEDALQCGMDACTRANLGCQDVCRLTAAGQPHCACTGERTLSHDNRTCEEMAARCADVEYECTTTGRCIPYEETCDGVPDCPNKEDEAIDFCGTRECREGFFACGNGQCILAAKKCDGHNDCGNYRDETQCECRPGEFKCKSGMCVLLTKRCNNEMDCNDASDEMDNCAKRDCSKVEILKGKTSVNCAKTTQCIVSDWLCDGQNDCWDNSDEKNCTTIQRTRPTSGRPSVCSQWQHKCKSTGTCIPKSWACDQQRDCADGSDEENCERSCLQDEFECAASKNCIDLQLKCDGKKDCKDGSDEKDCPNDCDVAKSFKCRGNGRCIPKQWQCDGFDDCMDNSGSSALGSDEQNCDAVSIDFVIGCRADEFRCNSTHECIPRKNFCDGDKDCTDGSDEPPNCGKRYCPNSDFSCGDGQCIPISWICNQIPDCRDGSDEQETLCSGKGSCKNGQFLCDNGVCINETLTCDQKNDCGDRSDENRCNVNECMTDDPCDGVCIDKKIGFECLCDSPRKKLKKSSSGKMECLWANMCDDFPCSQFCMNKGENGFHCFCEEGYTLAPDQRTCRHTDSVQPLLLVANRHYLRLYTLKGRPKGILLSNLTNGVAVDYDYTSQRVYWSDVTLTSSHIGYTSLGNVPDTYKVIHPLPRENPDGVAVDWLAKNLYWCDKNNDAISVSTLDGRFRKTLLKGAPLQEPRAVVLDPIR</sequence>
<feature type="disulfide bond" evidence="16">
    <location>
        <begin position="1524"/>
        <end position="1536"/>
    </location>
</feature>
<keyword evidence="14" id="KW-0325">Glycoprotein</keyword>
<keyword evidence="6" id="KW-0732">Signal</keyword>
<evidence type="ECO:0000256" key="5">
    <source>
        <dbReference type="ARBA" id="ARBA00022692"/>
    </source>
</evidence>
<dbReference type="Pfam" id="PF00058">
    <property type="entry name" value="Ldl_recept_b"/>
    <property type="match status" value="6"/>
</dbReference>